<accession>A0A163KZN9</accession>
<evidence type="ECO:0000256" key="4">
    <source>
        <dbReference type="ARBA" id="ARBA00022989"/>
    </source>
</evidence>
<name>A0A163KZN9_ABSGL</name>
<proteinExistence type="inferred from homology"/>
<feature type="transmembrane region" description="Helical" evidence="6">
    <location>
        <begin position="67"/>
        <end position="95"/>
    </location>
</feature>
<evidence type="ECO:0000256" key="6">
    <source>
        <dbReference type="SAM" id="Phobius"/>
    </source>
</evidence>
<keyword evidence="8" id="KW-1185">Reference proteome</keyword>
<evidence type="ECO:0000256" key="5">
    <source>
        <dbReference type="ARBA" id="ARBA00023136"/>
    </source>
</evidence>
<dbReference type="EMBL" id="LT554016">
    <property type="protein sequence ID" value="SAM02850.1"/>
    <property type="molecule type" value="Genomic_DNA"/>
</dbReference>
<dbReference type="PANTHER" id="PTHR30028">
    <property type="entry name" value="UPF0014 INNER MEMBRANE PROTEIN YBBM-RELATED"/>
    <property type="match status" value="1"/>
</dbReference>
<dbReference type="OrthoDB" id="432685at2759"/>
<dbReference type="InParanoid" id="A0A163KZN9"/>
<evidence type="ECO:0000313" key="7">
    <source>
        <dbReference type="EMBL" id="SAM02850.1"/>
    </source>
</evidence>
<keyword evidence="4 6" id="KW-1133">Transmembrane helix</keyword>
<feature type="transmembrane region" description="Helical" evidence="6">
    <location>
        <begin position="107"/>
        <end position="132"/>
    </location>
</feature>
<keyword evidence="5 6" id="KW-0472">Membrane</keyword>
<organism evidence="7">
    <name type="scientific">Absidia glauca</name>
    <name type="common">Pin mould</name>
    <dbReference type="NCBI Taxonomy" id="4829"/>
    <lineage>
        <taxon>Eukaryota</taxon>
        <taxon>Fungi</taxon>
        <taxon>Fungi incertae sedis</taxon>
        <taxon>Mucoromycota</taxon>
        <taxon>Mucoromycotina</taxon>
        <taxon>Mucoromycetes</taxon>
        <taxon>Mucorales</taxon>
        <taxon>Cunninghamellaceae</taxon>
        <taxon>Absidia</taxon>
    </lineage>
</organism>
<evidence type="ECO:0000313" key="8">
    <source>
        <dbReference type="Proteomes" id="UP000078561"/>
    </source>
</evidence>
<keyword evidence="3 6" id="KW-0812">Transmembrane</keyword>
<sequence length="185" mass="20258">MTPFWAPEKFIPIIGMLLGNVMSTVAMASEQCLDHVSKHAPILETRLAYGASRLEAARPLAVESIRLALLPVITQLSVIGLINIPGVMVGLLLAGSPIRDAVIYQQVIMFMVVASSTFGSILAVGACLNVVIDQQQMLRIDKVHENRPLVTRHTLAKLGQKIRGLGETSCTGRYTKHKYEEVELR</sequence>
<evidence type="ECO:0000256" key="3">
    <source>
        <dbReference type="ARBA" id="ARBA00022692"/>
    </source>
</evidence>
<evidence type="ECO:0000256" key="2">
    <source>
        <dbReference type="ARBA" id="ARBA00005268"/>
    </source>
</evidence>
<gene>
    <name evidence="7" type="primary">ABSGL_08666.1 scaffold 10421</name>
</gene>
<protein>
    <submittedName>
        <fullName evidence="7">Uncharacterized protein</fullName>
    </submittedName>
</protein>
<comment type="similarity">
    <text evidence="2">Belongs to the UPF0014 family.</text>
</comment>
<evidence type="ECO:0000256" key="1">
    <source>
        <dbReference type="ARBA" id="ARBA00004141"/>
    </source>
</evidence>
<dbReference type="Pfam" id="PF03649">
    <property type="entry name" value="UPF0014"/>
    <property type="match status" value="1"/>
</dbReference>
<dbReference type="OMA" id="ATEECLD"/>
<dbReference type="AlphaFoldDB" id="A0A163KZN9"/>
<reference evidence="7" key="1">
    <citation type="submission" date="2016-04" db="EMBL/GenBank/DDBJ databases">
        <authorList>
            <person name="Evans L.H."/>
            <person name="Alamgir A."/>
            <person name="Owens N."/>
            <person name="Weber N.D."/>
            <person name="Virtaneva K."/>
            <person name="Barbian K."/>
            <person name="Babar A."/>
            <person name="Rosenke K."/>
        </authorList>
    </citation>
    <scope>NUCLEOTIDE SEQUENCE [LARGE SCALE GENOMIC DNA]</scope>
    <source>
        <strain evidence="7">CBS 101.48</strain>
    </source>
</reference>
<dbReference type="GO" id="GO:0005886">
    <property type="term" value="C:plasma membrane"/>
    <property type="evidence" value="ECO:0007669"/>
    <property type="project" value="TreeGrafter"/>
</dbReference>
<dbReference type="Proteomes" id="UP000078561">
    <property type="component" value="Unassembled WGS sequence"/>
</dbReference>
<dbReference type="PANTHER" id="PTHR30028:SF0">
    <property type="entry name" value="PROTEIN ALUMINUM SENSITIVE 3"/>
    <property type="match status" value="1"/>
</dbReference>
<comment type="subcellular location">
    <subcellularLocation>
        <location evidence="1">Membrane</location>
        <topology evidence="1">Multi-pass membrane protein</topology>
    </subcellularLocation>
</comment>
<dbReference type="InterPro" id="IPR005226">
    <property type="entry name" value="UPF0014_fam"/>
</dbReference>